<dbReference type="Gene3D" id="2.60.120.620">
    <property type="entry name" value="q2cbj1_9rhob like domain"/>
    <property type="match status" value="1"/>
</dbReference>
<keyword evidence="2" id="KW-1185">Reference proteome</keyword>
<protein>
    <recommendedName>
        <fullName evidence="3">ArpA protein</fullName>
    </recommendedName>
</protein>
<evidence type="ECO:0000313" key="1">
    <source>
        <dbReference type="EMBL" id="UYM14635.1"/>
    </source>
</evidence>
<sequence length="253" mass="29478">MNTSSQIQKHLEDNFTKNDIIDLRQEFSRNGLVKVPKLVPEEIKATVHKEILRLLDDHTERRDITLETTDNTPRHLNIVKSDTIKAHSPMLVALRENDHFLNFLGHITEETLHPEVTEDEEFVITRQDRPGDTHGWHWGDYSFALIWIVKMPPVKAGGMLQCIPHTYWNKENARINQYICDNPIRTYSFVAGDIYLLKADTTLHRTVPLTEPATRIMLNMTWASERDYGKLSLQEDDRWWENTQASKAHQNAT</sequence>
<reference evidence="1" key="1">
    <citation type="submission" date="2022-10" db="EMBL/GenBank/DDBJ databases">
        <title>Completed Genome Sequence of two octocoral isolated bacterium, Endozoicomonas euniceicola EF212T and Endozoicomonas gorgoniicola PS125T.</title>
        <authorList>
            <person name="Chiou Y.-J."/>
            <person name="Chen Y.-H."/>
        </authorList>
    </citation>
    <scope>NUCLEOTIDE SEQUENCE</scope>
    <source>
        <strain evidence="1">EF212</strain>
    </source>
</reference>
<dbReference type="InterPro" id="IPR056470">
    <property type="entry name" value="BesD/HalB-like"/>
</dbReference>
<accession>A0ABY6GPF2</accession>
<gene>
    <name evidence="1" type="ORF">NX720_17290</name>
</gene>
<dbReference type="Pfam" id="PF23169">
    <property type="entry name" value="HalD"/>
    <property type="match status" value="1"/>
</dbReference>
<dbReference type="Proteomes" id="UP001163255">
    <property type="component" value="Chromosome"/>
</dbReference>
<evidence type="ECO:0008006" key="3">
    <source>
        <dbReference type="Google" id="ProtNLM"/>
    </source>
</evidence>
<proteinExistence type="predicted"/>
<name>A0ABY6GPF2_9GAMM</name>
<dbReference type="RefSeq" id="WP_262596225.1">
    <property type="nucleotide sequence ID" value="NZ_CP103300.1"/>
</dbReference>
<organism evidence="1 2">
    <name type="scientific">Endozoicomonas euniceicola</name>
    <dbReference type="NCBI Taxonomy" id="1234143"/>
    <lineage>
        <taxon>Bacteria</taxon>
        <taxon>Pseudomonadati</taxon>
        <taxon>Pseudomonadota</taxon>
        <taxon>Gammaproteobacteria</taxon>
        <taxon>Oceanospirillales</taxon>
        <taxon>Endozoicomonadaceae</taxon>
        <taxon>Endozoicomonas</taxon>
    </lineage>
</organism>
<dbReference type="SUPFAM" id="SSF51197">
    <property type="entry name" value="Clavaminate synthase-like"/>
    <property type="match status" value="1"/>
</dbReference>
<dbReference type="EMBL" id="CP103300">
    <property type="protein sequence ID" value="UYM14635.1"/>
    <property type="molecule type" value="Genomic_DNA"/>
</dbReference>
<evidence type="ECO:0000313" key="2">
    <source>
        <dbReference type="Proteomes" id="UP001163255"/>
    </source>
</evidence>